<comment type="caution">
    <text evidence="1">The sequence shown here is derived from an EMBL/GenBank/DDBJ whole genome shotgun (WGS) entry which is preliminary data.</text>
</comment>
<keyword evidence="2" id="KW-1185">Reference proteome</keyword>
<proteinExistence type="predicted"/>
<evidence type="ECO:0000313" key="2">
    <source>
        <dbReference type="Proteomes" id="UP000821845"/>
    </source>
</evidence>
<reference evidence="1" key="1">
    <citation type="submission" date="2020-05" db="EMBL/GenBank/DDBJ databases">
        <title>Large-scale comparative analyses of tick genomes elucidate their genetic diversity and vector capacities.</title>
        <authorList>
            <person name="Jia N."/>
            <person name="Wang J."/>
            <person name="Shi W."/>
            <person name="Du L."/>
            <person name="Sun Y."/>
            <person name="Zhan W."/>
            <person name="Jiang J."/>
            <person name="Wang Q."/>
            <person name="Zhang B."/>
            <person name="Ji P."/>
            <person name="Sakyi L.B."/>
            <person name="Cui X."/>
            <person name="Yuan T."/>
            <person name="Jiang B."/>
            <person name="Yang W."/>
            <person name="Lam T.T.-Y."/>
            <person name="Chang Q."/>
            <person name="Ding S."/>
            <person name="Wang X."/>
            <person name="Zhu J."/>
            <person name="Ruan X."/>
            <person name="Zhao L."/>
            <person name="Wei J."/>
            <person name="Que T."/>
            <person name="Du C."/>
            <person name="Cheng J."/>
            <person name="Dai P."/>
            <person name="Han X."/>
            <person name="Huang E."/>
            <person name="Gao Y."/>
            <person name="Liu J."/>
            <person name="Shao H."/>
            <person name="Ye R."/>
            <person name="Li L."/>
            <person name="Wei W."/>
            <person name="Wang X."/>
            <person name="Wang C."/>
            <person name="Yang T."/>
            <person name="Huo Q."/>
            <person name="Li W."/>
            <person name="Guo W."/>
            <person name="Chen H."/>
            <person name="Zhou L."/>
            <person name="Ni X."/>
            <person name="Tian J."/>
            <person name="Zhou Y."/>
            <person name="Sheng Y."/>
            <person name="Liu T."/>
            <person name="Pan Y."/>
            <person name="Xia L."/>
            <person name="Li J."/>
            <person name="Zhao F."/>
            <person name="Cao W."/>
        </authorList>
    </citation>
    <scope>NUCLEOTIDE SEQUENCE</scope>
    <source>
        <strain evidence="1">Hyas-2018</strain>
    </source>
</reference>
<name>A0ACB7RKY9_HYAAI</name>
<accession>A0ACB7RKY9</accession>
<organism evidence="1 2">
    <name type="scientific">Hyalomma asiaticum</name>
    <name type="common">Tick</name>
    <dbReference type="NCBI Taxonomy" id="266040"/>
    <lineage>
        <taxon>Eukaryota</taxon>
        <taxon>Metazoa</taxon>
        <taxon>Ecdysozoa</taxon>
        <taxon>Arthropoda</taxon>
        <taxon>Chelicerata</taxon>
        <taxon>Arachnida</taxon>
        <taxon>Acari</taxon>
        <taxon>Parasitiformes</taxon>
        <taxon>Ixodida</taxon>
        <taxon>Ixodoidea</taxon>
        <taxon>Ixodidae</taxon>
        <taxon>Hyalomminae</taxon>
        <taxon>Hyalomma</taxon>
    </lineage>
</organism>
<sequence>MPLERTDVRDIDLFSGALSETRLEGAELGATFACGVARQFRLLKYGDRFYYEHANQSGSFSDGESFRLVSKLRRSHAVAF</sequence>
<evidence type="ECO:0000313" key="1">
    <source>
        <dbReference type="EMBL" id="KAH6922514.1"/>
    </source>
</evidence>
<protein>
    <submittedName>
        <fullName evidence="1">Uncharacterized protein</fullName>
    </submittedName>
</protein>
<gene>
    <name evidence="1" type="ORF">HPB50_015254</name>
</gene>
<dbReference type="Proteomes" id="UP000821845">
    <property type="component" value="Chromosome 9"/>
</dbReference>
<dbReference type="EMBL" id="CM023489">
    <property type="protein sequence ID" value="KAH6922514.1"/>
    <property type="molecule type" value="Genomic_DNA"/>
</dbReference>